<dbReference type="Gene3D" id="2.30.110.10">
    <property type="entry name" value="Electron Transport, Fmn-binding Protein, Chain A"/>
    <property type="match status" value="1"/>
</dbReference>
<evidence type="ECO:0000313" key="8">
    <source>
        <dbReference type="Proteomes" id="UP000601587"/>
    </source>
</evidence>
<evidence type="ECO:0000313" key="1">
    <source>
        <dbReference type="EMBL" id="ALI52591.1"/>
    </source>
</evidence>
<reference evidence="1 6" key="1">
    <citation type="submission" date="2015-08" db="EMBL/GenBank/DDBJ databases">
        <title>Complete genome sequence of Lactobacillus helveticus CAUH18, a probiotic strain originated from koumiss.</title>
        <authorList>
            <person name="Yang Y."/>
            <person name="Hao Y."/>
        </authorList>
    </citation>
    <scope>NUCLEOTIDE SEQUENCE [LARGE SCALE GENOMIC DNA]</scope>
    <source>
        <strain evidence="1 6">CAUH18</strain>
    </source>
</reference>
<reference evidence="5" key="3">
    <citation type="submission" date="2019-09" db="EMBL/GenBank/DDBJ databases">
        <title>Comparative genomic analysis of Lactobacillus helveticus.</title>
        <authorList>
            <person name="Zhang H."/>
            <person name="Chen Y."/>
            <person name="Zhong Z."/>
        </authorList>
    </citation>
    <scope>NUCLEOTIDE SEQUENCE</scope>
    <source>
        <strain evidence="5">IMAU50013</strain>
    </source>
</reference>
<dbReference type="AlphaFoldDB" id="A0A0D5MJM2"/>
<reference evidence="4" key="5">
    <citation type="submission" date="2020-07" db="EMBL/GenBank/DDBJ databases">
        <title>Draft genome sequence of Lactobacillus helveticus strain JCM 1062.</title>
        <authorList>
            <person name="Endo A."/>
            <person name="Maeno S."/>
            <person name="Kido Y."/>
        </authorList>
    </citation>
    <scope>NUCLEOTIDE SEQUENCE</scope>
    <source>
        <strain evidence="4">JCM 1062</strain>
    </source>
</reference>
<accession>A0A0D5MJM2</accession>
<dbReference type="EMBL" id="BLYV01000430">
    <property type="protein sequence ID" value="GFP14158.1"/>
    <property type="molecule type" value="Genomic_DNA"/>
</dbReference>
<evidence type="ECO:0000313" key="5">
    <source>
        <dbReference type="EMBL" id="NRN91703.1"/>
    </source>
</evidence>
<evidence type="ECO:0000313" key="4">
    <source>
        <dbReference type="EMBL" id="GFP14158.1"/>
    </source>
</evidence>
<name>A0A0D5MJM2_LACHE</name>
<protein>
    <submittedName>
        <fullName evidence="5">FMN-binding protein</fullName>
    </submittedName>
</protein>
<proteinExistence type="predicted"/>
<dbReference type="EMBL" id="CP019581">
    <property type="protein sequence ID" value="AZK90691.1"/>
    <property type="molecule type" value="Genomic_DNA"/>
</dbReference>
<dbReference type="KEGG" id="lhd:HUO_06395"/>
<reference evidence="2 7" key="2">
    <citation type="submission" date="2017-02" db="EMBL/GenBank/DDBJ databases">
        <title>Complete genome sequence of Lactobacillus helveticus.</title>
        <authorList>
            <person name="Kim J.F."/>
            <person name="Chung Y."/>
            <person name="Kwak M."/>
        </authorList>
    </citation>
    <scope>NUCLEOTIDE SEQUENCE [LARGE SCALE GENOMIC DNA]</scope>
    <source>
        <strain evidence="2 7">LH5</strain>
    </source>
</reference>
<sequence length="128" mass="14269">MTKIMNEDFLDVLQDKGPATIVSINGNPASVVNTWSQYINVVSDDIILIPAAGMHSIEQDFEKDPKHELIITIGSYNYSGTAGMGRGYHIHGSGQFINEGAYFDQMKAQFDWIRAVLVVKIHDVEQKI</sequence>
<dbReference type="Proteomes" id="UP000063930">
    <property type="component" value="Chromosome"/>
</dbReference>
<dbReference type="RefSeq" id="WP_006351716.1">
    <property type="nucleotide sequence ID" value="NZ_BLYO01000136.1"/>
</dbReference>
<gene>
    <name evidence="1" type="ORF">ALV80_05640</name>
    <name evidence="5" type="ORF">IMAU50013_01247</name>
    <name evidence="2" type="ORF">LH5_00430</name>
    <name evidence="3" type="ORF">LHEH8_06580</name>
    <name evidence="4" type="ORF">LHEJCM1062_20300</name>
</gene>
<dbReference type="OrthoDB" id="595289at2"/>
<dbReference type="InterPro" id="IPR012349">
    <property type="entry name" value="Split_barrel_FMN-bd"/>
</dbReference>
<evidence type="ECO:0000313" key="2">
    <source>
        <dbReference type="EMBL" id="AZK90691.1"/>
    </source>
</evidence>
<dbReference type="EMBL" id="BLYO01000136">
    <property type="protein sequence ID" value="GFO98902.1"/>
    <property type="molecule type" value="Genomic_DNA"/>
</dbReference>
<dbReference type="Proteomes" id="UP000601587">
    <property type="component" value="Unassembled WGS sequence"/>
</dbReference>
<dbReference type="Proteomes" id="UP000267945">
    <property type="component" value="Chromosome"/>
</dbReference>
<dbReference type="SUPFAM" id="SSF50475">
    <property type="entry name" value="FMN-binding split barrel"/>
    <property type="match status" value="1"/>
</dbReference>
<dbReference type="Proteomes" id="UP000618094">
    <property type="component" value="Unassembled WGS sequence"/>
</dbReference>
<evidence type="ECO:0000313" key="3">
    <source>
        <dbReference type="EMBL" id="GFO98902.1"/>
    </source>
</evidence>
<dbReference type="EMBL" id="WCGB01000023">
    <property type="protein sequence ID" value="NRN91703.1"/>
    <property type="molecule type" value="Genomic_DNA"/>
</dbReference>
<evidence type="ECO:0000313" key="7">
    <source>
        <dbReference type="Proteomes" id="UP000267945"/>
    </source>
</evidence>
<dbReference type="GeneID" id="99756606"/>
<reference evidence="3" key="4">
    <citation type="submission" date="2020-07" db="EMBL/GenBank/DDBJ databases">
        <title>Draft genome sequence of Lactobacillus helveticus strain H-8.</title>
        <authorList>
            <person name="Endo A."/>
            <person name="Maeno S."/>
            <person name="Kido Y."/>
        </authorList>
    </citation>
    <scope>NUCLEOTIDE SEQUENCE</scope>
    <source>
        <strain evidence="3">H-8</strain>
    </source>
</reference>
<organism evidence="5 8">
    <name type="scientific">Lactobacillus helveticus</name>
    <name type="common">Lactobacillus suntoryeus</name>
    <dbReference type="NCBI Taxonomy" id="1587"/>
    <lineage>
        <taxon>Bacteria</taxon>
        <taxon>Bacillati</taxon>
        <taxon>Bacillota</taxon>
        <taxon>Bacilli</taxon>
        <taxon>Lactobacillales</taxon>
        <taxon>Lactobacillaceae</taxon>
        <taxon>Lactobacillus</taxon>
    </lineage>
</organism>
<evidence type="ECO:0000313" key="6">
    <source>
        <dbReference type="Proteomes" id="UP000063930"/>
    </source>
</evidence>
<dbReference type="Proteomes" id="UP000630086">
    <property type="component" value="Unassembled WGS sequence"/>
</dbReference>
<dbReference type="EMBL" id="CP012381">
    <property type="protein sequence ID" value="ALI52591.1"/>
    <property type="molecule type" value="Genomic_DNA"/>
</dbReference>